<dbReference type="NCBIfam" id="TIGR01451">
    <property type="entry name" value="B_ant_repeat"/>
    <property type="match status" value="1"/>
</dbReference>
<evidence type="ECO:0000313" key="3">
    <source>
        <dbReference type="EMBL" id="NLE30864.1"/>
    </source>
</evidence>
<keyword evidence="2" id="KW-1133">Transmembrane helix</keyword>
<dbReference type="AlphaFoldDB" id="A0A847EU77"/>
<dbReference type="EMBL" id="JAAZAL010000037">
    <property type="protein sequence ID" value="NLE30864.1"/>
    <property type="molecule type" value="Genomic_DNA"/>
</dbReference>
<feature type="transmembrane region" description="Helical" evidence="2">
    <location>
        <begin position="516"/>
        <end position="534"/>
    </location>
</feature>
<keyword evidence="2" id="KW-0472">Membrane</keyword>
<sequence>METQDRKTKNTIKILTIVGIVLILALIAAIVYFFVLKDDDRGEEEDLSKKTCGCYLIDHAVINACGDPRRGFSFNLNTVNVDQMCQAKCDGNEIDDNLLNTTTPKDTFESCPLSNISDTRCETMILKDQNDKIITGKIKPGDEINAVATFDKSTYTNYIFVINSEDTLPDSVVENVITKKITPAQGKDSIDIKATATDARGETIDSGITCRRIVDIEGATGSAVTNMTALTEQQPDGKTKISRISISVGQINSSNIKIRFTFEPEFTTLEVVDGITVDSLKGTLELSKLELYEPSNFTEESFNVLNNHLGSLKIMAEVFVNENMIGQTETTVTFSDSATPPPTEEEPIADEDKSQFTVTKAVEQSCIERVDGMDSATYTITVNNGKTTPDSLTSIKDKLPLGFVYIVNSSILNGTATPDSGLVTVNQIGDSQEIVWQPTTPWSIAAGGTMTLLFEAKATPTAITGQNLNEVILNPVEIPLDPSTLRTQVYVVVAQDCENPTEEETEIPQTGIFDNFITRILLGVFLLGIGWIVYTRPAGNILSENILKSKIYDEYELTKYKIINPKKYFEEKILRKKSKGR</sequence>
<accession>A0A847EU77</accession>
<gene>
    <name evidence="3" type="ORF">GX618_01145</name>
</gene>
<feature type="region of interest" description="Disordered" evidence="1">
    <location>
        <begin position="333"/>
        <end position="352"/>
    </location>
</feature>
<dbReference type="Proteomes" id="UP000554004">
    <property type="component" value="Unassembled WGS sequence"/>
</dbReference>
<name>A0A847EU77_9BACT</name>
<dbReference type="InterPro" id="IPR047589">
    <property type="entry name" value="DUF11_rpt"/>
</dbReference>
<protein>
    <submittedName>
        <fullName evidence="3">DUF11 domain-containing protein</fullName>
    </submittedName>
</protein>
<keyword evidence="2" id="KW-0812">Transmembrane</keyword>
<evidence type="ECO:0000313" key="4">
    <source>
        <dbReference type="Proteomes" id="UP000554004"/>
    </source>
</evidence>
<proteinExistence type="predicted"/>
<evidence type="ECO:0000256" key="2">
    <source>
        <dbReference type="SAM" id="Phobius"/>
    </source>
</evidence>
<comment type="caution">
    <text evidence="3">The sequence shown here is derived from an EMBL/GenBank/DDBJ whole genome shotgun (WGS) entry which is preliminary data.</text>
</comment>
<organism evidence="3 4">
    <name type="scientific">Candidatus Dojkabacteria bacterium</name>
    <dbReference type="NCBI Taxonomy" id="2099670"/>
    <lineage>
        <taxon>Bacteria</taxon>
        <taxon>Candidatus Dojkabacteria</taxon>
    </lineage>
</organism>
<evidence type="ECO:0000256" key="1">
    <source>
        <dbReference type="SAM" id="MobiDB-lite"/>
    </source>
</evidence>
<feature type="transmembrane region" description="Helical" evidence="2">
    <location>
        <begin position="12"/>
        <end position="35"/>
    </location>
</feature>
<reference evidence="3 4" key="1">
    <citation type="journal article" date="2020" name="Biotechnol. Biofuels">
        <title>New insights from the biogas microbiome by comprehensive genome-resolved metagenomics of nearly 1600 species originating from multiple anaerobic digesters.</title>
        <authorList>
            <person name="Campanaro S."/>
            <person name="Treu L."/>
            <person name="Rodriguez-R L.M."/>
            <person name="Kovalovszki A."/>
            <person name="Ziels R.M."/>
            <person name="Maus I."/>
            <person name="Zhu X."/>
            <person name="Kougias P.G."/>
            <person name="Basile A."/>
            <person name="Luo G."/>
            <person name="Schluter A."/>
            <person name="Konstantinidis K.T."/>
            <person name="Angelidaki I."/>
        </authorList>
    </citation>
    <scope>NUCLEOTIDE SEQUENCE [LARGE SCALE GENOMIC DNA]</scope>
    <source>
        <strain evidence="3">AS06rmzACSIP_421</strain>
    </source>
</reference>